<evidence type="ECO:0000256" key="1">
    <source>
        <dbReference type="ARBA" id="ARBA00012386"/>
    </source>
</evidence>
<keyword evidence="2" id="KW-0808">Transferase</keyword>
<dbReference type="Pfam" id="PF03942">
    <property type="entry name" value="DTW"/>
    <property type="match status" value="2"/>
</dbReference>
<evidence type="ECO:0000256" key="6">
    <source>
        <dbReference type="ARBA" id="ARBA00048718"/>
    </source>
</evidence>
<organism evidence="8 9">
    <name type="scientific">Cocos nucifera</name>
    <name type="common">Coconut palm</name>
    <dbReference type="NCBI Taxonomy" id="13894"/>
    <lineage>
        <taxon>Eukaryota</taxon>
        <taxon>Viridiplantae</taxon>
        <taxon>Streptophyta</taxon>
        <taxon>Embryophyta</taxon>
        <taxon>Tracheophyta</taxon>
        <taxon>Spermatophyta</taxon>
        <taxon>Magnoliopsida</taxon>
        <taxon>Liliopsida</taxon>
        <taxon>Arecaceae</taxon>
        <taxon>Arecoideae</taxon>
        <taxon>Cocoseae</taxon>
        <taxon>Attaleinae</taxon>
        <taxon>Cocos</taxon>
    </lineage>
</organism>
<evidence type="ECO:0000256" key="5">
    <source>
        <dbReference type="ARBA" id="ARBA00034489"/>
    </source>
</evidence>
<evidence type="ECO:0000313" key="8">
    <source>
        <dbReference type="EMBL" id="KAG1347337.1"/>
    </source>
</evidence>
<dbReference type="EMBL" id="CM017877">
    <property type="protein sequence ID" value="KAG1347337.1"/>
    <property type="molecule type" value="Genomic_DNA"/>
</dbReference>
<proteinExistence type="inferred from homology"/>
<dbReference type="PANTHER" id="PTHR21392:SF0">
    <property type="entry name" value="TRNA-URIDINE AMINOCARBOXYPROPYLTRANSFERASE 2"/>
    <property type="match status" value="1"/>
</dbReference>
<feature type="domain" description="DTW" evidence="7">
    <location>
        <begin position="49"/>
        <end position="462"/>
    </location>
</feature>
<evidence type="ECO:0000256" key="3">
    <source>
        <dbReference type="ARBA" id="ARBA00022691"/>
    </source>
</evidence>
<evidence type="ECO:0000256" key="4">
    <source>
        <dbReference type="ARBA" id="ARBA00022694"/>
    </source>
</evidence>
<dbReference type="InterPro" id="IPR005636">
    <property type="entry name" value="DTW"/>
</dbReference>
<accession>A0A8K0ICH6</accession>
<dbReference type="AlphaFoldDB" id="A0A8K0ICH6"/>
<protein>
    <recommendedName>
        <fullName evidence="1">tRNA-uridine aminocarboxypropyltransferase</fullName>
        <ecNumber evidence="1">2.5.1.25</ecNumber>
    </recommendedName>
</protein>
<sequence length="471" mass="52366">MPAGFPTGSSFSAIRRSLSSFLYPLSIQTSNLSQDLNLTPEMGSQGPSKRPFCQSCSKPARLCLCSRLQIPPLDNSIAVTILQHSLEKNHPLNSTRVAKLGLKNLAVIPVTDVNFQAQFLIRPLESNRHFWSSLIDGNCQGKPDSGESSNSLATQIASNDDLGQGVPQKNDLGQGVLDCYTKCECDNHCNFFQPKKPQNPSEKLISEYFLSSQATNASVLETDIKDDVARVSGLQTDKQIVLSSISGSEEDAQTEPFQSESVDFDSIRECRKVMEDCVTTIKDKCSVTYFSSFLTITIERSAKPNINYVLETPIGRAAISNGFMVSKLQRKQLKGSEELKDFMEFDIVIPPGSALLYPSEKSISLEAVDFEVKHLLVLDGTWSKAKRIYHENPWLKFLPHLKLESGKESLYSEVRHQPKAWCLSTIESIVCALKTLADDKDGLDNLLDVFVSMIGDQRRCKEEKFRAMSLS</sequence>
<evidence type="ECO:0000259" key="7">
    <source>
        <dbReference type="SMART" id="SM01144"/>
    </source>
</evidence>
<comment type="catalytic activity">
    <reaction evidence="6">
        <text>a uridine in tRNA + S-adenosyl-L-methionine = a 3-[(3S)-3-amino-3-carboxypropyl]uridine in tRNA + S-methyl-5'-thioadenosine + H(+)</text>
        <dbReference type="Rhea" id="RHEA:62432"/>
        <dbReference type="Rhea" id="RHEA-COMP:13339"/>
        <dbReference type="Rhea" id="RHEA-COMP:16092"/>
        <dbReference type="ChEBI" id="CHEBI:15378"/>
        <dbReference type="ChEBI" id="CHEBI:17509"/>
        <dbReference type="ChEBI" id="CHEBI:59789"/>
        <dbReference type="ChEBI" id="CHEBI:65315"/>
        <dbReference type="ChEBI" id="CHEBI:82930"/>
        <dbReference type="EC" id="2.5.1.25"/>
    </reaction>
</comment>
<gene>
    <name evidence="8" type="ORF">COCNU_06G011660</name>
</gene>
<name>A0A8K0ICH6_COCNU</name>
<dbReference type="InterPro" id="IPR039262">
    <property type="entry name" value="DTWD2/TAPT"/>
</dbReference>
<evidence type="ECO:0000313" key="9">
    <source>
        <dbReference type="Proteomes" id="UP000797356"/>
    </source>
</evidence>
<keyword evidence="9" id="KW-1185">Reference proteome</keyword>
<comment type="similarity">
    <text evidence="5">Belongs to the TDD superfamily. DTWD2 family.</text>
</comment>
<evidence type="ECO:0000256" key="2">
    <source>
        <dbReference type="ARBA" id="ARBA00022679"/>
    </source>
</evidence>
<keyword evidence="3" id="KW-0949">S-adenosyl-L-methionine</keyword>
<dbReference type="PANTHER" id="PTHR21392">
    <property type="entry name" value="TRNA-URIDINE AMINOCARBOXYPROPYLTRANSFERASE 2"/>
    <property type="match status" value="1"/>
</dbReference>
<dbReference type="EC" id="2.5.1.25" evidence="1"/>
<reference evidence="8" key="1">
    <citation type="journal article" date="2017" name="Gigascience">
        <title>The genome draft of coconut (Cocos nucifera).</title>
        <authorList>
            <person name="Xiao Y."/>
            <person name="Xu P."/>
            <person name="Fan H."/>
            <person name="Baudouin L."/>
            <person name="Xia W."/>
            <person name="Bocs S."/>
            <person name="Xu J."/>
            <person name="Li Q."/>
            <person name="Guo A."/>
            <person name="Zhou L."/>
            <person name="Li J."/>
            <person name="Wu Y."/>
            <person name="Ma Z."/>
            <person name="Armero A."/>
            <person name="Issali A.E."/>
            <person name="Liu N."/>
            <person name="Peng M."/>
            <person name="Yang Y."/>
        </authorList>
    </citation>
    <scope>NUCLEOTIDE SEQUENCE</scope>
    <source>
        <tissue evidence="8">Spear leaf of Hainan Tall coconut</tissue>
    </source>
</reference>
<dbReference type="GO" id="GO:0008033">
    <property type="term" value="P:tRNA processing"/>
    <property type="evidence" value="ECO:0007669"/>
    <property type="project" value="UniProtKB-KW"/>
</dbReference>
<keyword evidence="4" id="KW-0819">tRNA processing</keyword>
<dbReference type="SMART" id="SM01144">
    <property type="entry name" value="DTW"/>
    <property type="match status" value="1"/>
</dbReference>
<dbReference type="GO" id="GO:0016432">
    <property type="term" value="F:tRNA-uridine aminocarboxypropyltransferase activity"/>
    <property type="evidence" value="ECO:0007669"/>
    <property type="project" value="UniProtKB-EC"/>
</dbReference>
<dbReference type="Proteomes" id="UP000797356">
    <property type="component" value="Chromosome 6"/>
</dbReference>
<reference evidence="8" key="2">
    <citation type="submission" date="2019-07" db="EMBL/GenBank/DDBJ databases">
        <authorList>
            <person name="Yang Y."/>
            <person name="Bocs S."/>
            <person name="Baudouin L."/>
        </authorList>
    </citation>
    <scope>NUCLEOTIDE SEQUENCE</scope>
    <source>
        <tissue evidence="8">Spear leaf of Hainan Tall coconut</tissue>
    </source>
</reference>
<comment type="caution">
    <text evidence="8">The sequence shown here is derived from an EMBL/GenBank/DDBJ whole genome shotgun (WGS) entry which is preliminary data.</text>
</comment>
<dbReference type="OrthoDB" id="408541at2759"/>